<dbReference type="FunFam" id="2.160.20.10:FF:000048">
    <property type="entry name" value="tRNA nuclease CdiA"/>
    <property type="match status" value="1"/>
</dbReference>
<dbReference type="RefSeq" id="WP_108901971.1">
    <property type="nucleotide sequence ID" value="NZ_CP029185.2"/>
</dbReference>
<gene>
    <name evidence="10" type="ORF">HYN51_16145</name>
</gene>
<accession>A0A2Y9U278</accession>
<evidence type="ECO:0000256" key="3">
    <source>
        <dbReference type="ARBA" id="ARBA00022729"/>
    </source>
</evidence>
<comment type="similarity">
    <text evidence="6">In the N-terminal section; belongs to the CdiA toxin family.</text>
</comment>
<evidence type="ECO:0000313" key="11">
    <source>
        <dbReference type="Proteomes" id="UP000244908"/>
    </source>
</evidence>
<keyword evidence="3 8" id="KW-0732">Signal</keyword>
<comment type="subcellular location">
    <subcellularLocation>
        <location evidence="1">Target cell</location>
        <location evidence="1">Target cell cytoplasm</location>
    </subcellularLocation>
</comment>
<dbReference type="GO" id="GO:0090729">
    <property type="term" value="F:toxin activity"/>
    <property type="evidence" value="ECO:0007669"/>
    <property type="project" value="UniProtKB-KW"/>
</dbReference>
<evidence type="ECO:0000259" key="9">
    <source>
        <dbReference type="SMART" id="SM00912"/>
    </source>
</evidence>
<dbReference type="KEGG" id="lpv:HYN51_16145"/>
<evidence type="ECO:0000256" key="8">
    <source>
        <dbReference type="SAM" id="SignalP"/>
    </source>
</evidence>
<dbReference type="SUPFAM" id="SSF51126">
    <property type="entry name" value="Pectin lyase-like"/>
    <property type="match status" value="1"/>
</dbReference>
<proteinExistence type="inferred from homology"/>
<dbReference type="EMBL" id="CP029185">
    <property type="protein sequence ID" value="AWH89932.1"/>
    <property type="molecule type" value="Genomic_DNA"/>
</dbReference>
<protein>
    <submittedName>
        <fullName evidence="10">Filamentous hemagglutinin N-terminal domain-containing protein</fullName>
    </submittedName>
</protein>
<dbReference type="Proteomes" id="UP000244908">
    <property type="component" value="Chromosome"/>
</dbReference>
<dbReference type="SMART" id="SM00912">
    <property type="entry name" value="Haemagg_act"/>
    <property type="match status" value="1"/>
</dbReference>
<keyword evidence="5" id="KW-0843">Virulence</keyword>
<dbReference type="InterPro" id="IPR008638">
    <property type="entry name" value="FhaB/CdiA-like_TPS"/>
</dbReference>
<dbReference type="OrthoDB" id="2664633at2"/>
<dbReference type="InterPro" id="IPR011050">
    <property type="entry name" value="Pectin_lyase_fold/virulence"/>
</dbReference>
<feature type="compositionally biased region" description="Low complexity" evidence="7">
    <location>
        <begin position="2174"/>
        <end position="2190"/>
    </location>
</feature>
<keyword evidence="2" id="KW-0800">Toxin</keyword>
<feature type="region of interest" description="Disordered" evidence="7">
    <location>
        <begin position="2173"/>
        <end position="2192"/>
    </location>
</feature>
<dbReference type="InterPro" id="IPR025157">
    <property type="entry name" value="Hemagglutinin_rpt"/>
</dbReference>
<feature type="domain" description="Filamentous haemagglutinin FhaB/tRNA nuclease CdiA-like TPS" evidence="9">
    <location>
        <begin position="51"/>
        <end position="173"/>
    </location>
</feature>
<evidence type="ECO:0000256" key="6">
    <source>
        <dbReference type="ARBA" id="ARBA00024043"/>
    </source>
</evidence>
<dbReference type="InterPro" id="IPR012334">
    <property type="entry name" value="Pectin_lyas_fold"/>
</dbReference>
<dbReference type="Pfam" id="PF04829">
    <property type="entry name" value="PT-VENN"/>
    <property type="match status" value="1"/>
</dbReference>
<evidence type="ECO:0000256" key="1">
    <source>
        <dbReference type="ARBA" id="ARBA00004219"/>
    </source>
</evidence>
<dbReference type="Pfam" id="PF05860">
    <property type="entry name" value="TPS"/>
    <property type="match status" value="1"/>
</dbReference>
<dbReference type="Gene3D" id="2.160.20.10">
    <property type="entry name" value="Single-stranded right-handed beta-helix, Pectin lyase-like"/>
    <property type="match status" value="1"/>
</dbReference>
<dbReference type="Pfam" id="PF13332">
    <property type="entry name" value="Fil_haemagg_2"/>
    <property type="match status" value="5"/>
</dbReference>
<feature type="signal peptide" evidence="8">
    <location>
        <begin position="1"/>
        <end position="35"/>
    </location>
</feature>
<evidence type="ECO:0000256" key="2">
    <source>
        <dbReference type="ARBA" id="ARBA00022656"/>
    </source>
</evidence>
<keyword evidence="4" id="KW-1266">Target cell cytoplasm</keyword>
<dbReference type="GO" id="GO:0004521">
    <property type="term" value="F:RNA endonuclease activity"/>
    <property type="evidence" value="ECO:0007669"/>
    <property type="project" value="UniProtKB-ARBA"/>
</dbReference>
<evidence type="ECO:0000256" key="7">
    <source>
        <dbReference type="SAM" id="MobiDB-lite"/>
    </source>
</evidence>
<dbReference type="NCBIfam" id="TIGR01901">
    <property type="entry name" value="adhes_NPXG"/>
    <property type="match status" value="1"/>
</dbReference>
<evidence type="ECO:0000313" key="10">
    <source>
        <dbReference type="EMBL" id="AWH89932.1"/>
    </source>
</evidence>
<reference evidence="10 11" key="1">
    <citation type="journal article" date="2019" name="Int. J. Syst. Evol. Microbiol.">
        <title>Limnobaculum parvum gen. nov., sp. nov., isolated from a freshwater lake.</title>
        <authorList>
            <person name="Baek C."/>
            <person name="Shin S.K."/>
            <person name="Yi H."/>
        </authorList>
    </citation>
    <scope>NUCLEOTIDE SEQUENCE [LARGE SCALE GENOMIC DNA]</scope>
    <source>
        <strain evidence="10 11">HYN0051</strain>
    </source>
</reference>
<dbReference type="Gene3D" id="3.40.1350.120">
    <property type="match status" value="1"/>
</dbReference>
<evidence type="ECO:0000256" key="5">
    <source>
        <dbReference type="ARBA" id="ARBA00023026"/>
    </source>
</evidence>
<name>A0A2Y9U278_9GAMM</name>
<sequence length="3344" mass="348770">MNNNRDVLPVSTRRRVLSYLISVLLCVQPMAPALAAGVQVASGNTSTDSAANGVPVVNIATPNGAGVSHNQYQQFNVGKEGLILNNATEALNQTQLGGLIQNNPNLKAGREANAIINEVVGANRSQLQGYTEVAGKQANVMVANPYGISCSGCGFINTPNVTLTTGKPVLDAQGNVQALDVSKGTITIDGQGLDASNSSSLAIISRATEVNAAVYAKDLSVVSGSNRVGSDGSITPIAGEEAAPRVAIDTGALGGMYANRIHMVSSEKGVGVNLGNLNARQGDIQLDANGKLTLNNTLSQGKLTVQADELALQGNHKANGDIRLNSRGDMQVSDGVVASGANVSLDSQGKLSINHSSVAAGVDGQGVAGRNGNLSLKAKHQQWQGSNLTGADVTVTSEQLLQQDGGSRLLGTQHIDLNGGQLVLEGGVSAGTGLSLQADSLQLGSGAQLFAQQDMALNSLGYIDNQGEINAGSVLNLRTGALTNAGTLNANGDSQLNVVTLDNRGFIQSVGEQRVLSEQVNNSGTLQSGGNMRIQANGVTNTGKVGSQQHLSVTARDWLNVGSTGTLMANLNSDIATASLSNAGAIQALGEQRLTAAKLTNQGTVQSGGNLVIQSDEITNAGKMGSQGSLSLTARDWLNVERSGVLFSRGESQLTLGALNNAGIIQALGDQRVSATQLNNSGSLQSGRQLTVSAQDINLTGTLGAGQGLAVTASNGLNVGQSGSVISEGDLSVNAAQLQFDGAASALGALTFNATGLSTGQNSRLLSEQHIGLMASSMQLAGLMASQGSLSLDAAQLTSLIGSQVQAKGEIGIIARQNSELDGVYATQGNLTLTTQALNLQGTLAAQQHIRLDAGQFSNQGLVQADEIQIQGQYLNNTGTLLAMSQLLLDVGQTDNQSSGKLFSAGHLALNGNGLNQQGQIIALGDIDIVVRQDLTQNGTLAAGGLLSLNSEGAITQNGTLQGNGITLNSGGALVNNGSLTAGRDRVSLNAADITLASGSSLQAGGDVEITSQNSIAHNGFTGTAGNLRLSAVNNITNSSLLYAAGDMRLFADNISNLKGDILAGNSLWMQKDAAGNANSLVLNRSGTIETHDGDITINTAYLLNERDGLTVTQTEQDLMSEYDWLTGVDAKVPFSELKWGEYGFYSTYQCVQDSGANGGGCSTIINYYSYTSQEYVSKKIPTYISTIGVTSNGQSARIASGRDLFISAGELQNRASDILTTRDAFLSGSTFNNQSWFAGTETQYQNYESQSLEPAPDLLSEQPSVILHPIEKNIVADRGIDYSWYYKYYGNQIKKNDRYIYYKATGEKFFERSDDSELYRSTIQAGGNLYASFDNDISNTTTVANAGNISHSLNAPTLNVLEAYSIPGNDNGLFVTNPDFGRLDLINAGGDANGMYLITTNPKLNGLGVLNDGLFNDLYAMLGRHPGQSPRETDSRFTDKNKFLGSAYFLDRLGLHPDFNYRFLGDAAFDTRYISDAMLKQTGSRYINGVGSDLSQMQYLIDNAAQAYGSLGLTFGISLTTEQIARLDKSIVWWEPVTVQGHTVLAPKLYLAKNDVTAVSGSVIKGGHVELEAGRLINSNGSLLADNSLFIDSWSTIDNINAGQIKAGGFLGMTAMDDIRNIGSTIRGQQVALDSIDGSIVNRTETQQWDVSGKVDDGWYGRQQTRAYSTTEVGDIASIQSEKGMSLSAGKNIDLIASEVISEKGPLLLNAGQDINIQTAHQKESVQVGKNKTEAEGAIRSTVESGGSLSIAAGRDINAQAAEIIAEDSVALAAGRDVNLTTAESRVYQETHGKRSKNIDESVRQQGTEIVSGGNVQIVAGHDANLNAADVQADGNLGVYAGNDINVTSATESDYHFAEKTTVKKKTFSKKTTHTVEQDYATHEKGALLSGDKVTLSAGHDLNVEGSSVAGEGNVVLAAGHNVNVVAATEEQSTYRLKEVKKSGMMSNGSLGVTIGSQSSKSTYDGAEVTQSDARSLIGTSGGNVIISAGNTATVSGSDIVAGRAIGDTTRATGHIDITAQDIVIKPGRDVVDEKTTQSSKSSGFGITLSDPLINTVRNLRDINNSKESNTEKVKQTLNEAGATVADWFSPAQLLPVNYGRSSSYSEITTHGEYQSGSSLSAAGNIQLNATGNGTRTADGKLTNGDVTIAGSRLGAGESIIIDARRDVVIAPSTDSQNSTSQSKSSSWSVTDAMPTAGSVIRGIGGGPNHGPSVLPFSYDKSQREGDKQVTAQNPSVLTGQDIYINSKEGSIDIAGSALTSVNDLMLVAKQGDIRVSSGSNTVREYERGSNTTVGALGGDGYSGTVGWRKENYSKLDESTQQGTVRSQITSGSGSVTLQAGQDVVLNGADVSAGKSINLSGKNVLMDVSEDSSLHEYSSSSTQYGVTASTSGYAVAAAQAIEKATRSAEEGQDPRLTAIYGAQAALNIGSQTIQSDMNPSAVKVTVSVSAGNSKQQETYESQQQQGSTLKAGETVNINAKEDILGKGVDIQGKNVILNAGQDIVLTAAQDKDKLESSHSGSQQSIGIGAGVGGTQNGFTIEVGASQYQGKENGSSLVNHNSQIHADETLSLTSGRDTTLQGAEVYGDRVIANVGRDLTISSLQDNAEYDSKQSASGFSASICIPPLCWGAPGGQGSVNASGEKITNDYDAVRDQSGIFAGSGGFDINVGNHTQLDGAVIASEADADKNRLSTGTLGWTDIENRAESEGKQYAVNLSAGTSYDKKSDSYTPYAPAMPSPSIGKVSEKDSSTTHSAIAMGDIVIRDKDNQQQNLADLSRDTDNAHRALDNNFDKDKIQDQLSIQKEAVALGTQAMDAYKQSKLNEAKEQVRTEMAANGELNGLSEAQIKEKIINSEQYQNVDKQYGVGSEFWTHSSAATGLLAGILGGNVTGGIAAGSAPYMAALVKDATSGEGNEGAREAARVALHAIVSGALASAQGANPGAAAAGGLVAAASSDTLAMAFYGKKASDLVGEEKMLISNLVVMLGSAAGGAAGGDGLSIASGGNAARVEVENNALSPSKNEALMKALDDQKAGNNLLEASQNIVRLTNEDRANNILLDKYQKGQLSEGEKQELAGQLDQYGLELQILYGYSSQRAAEAVQALVSGQAFVAAAADAKAYNEALSYLKGAADQYGQAAVGTDALLALPGTPGIIARRALQIGGAYQTGTGIGQAIDGKYGEGALNIGLGTAAISGGLASQNIISKAENALTKGQVTYEFGAKPNGNELRAGNIFSELGYDVTHKVTASDLGIQGVKTQDLWVGGFGKVDVYTPDKLEVVPILRMIEKKNRQTNAVYIQADLSTKDIQEIVSRTWGKPSTKNINTLFFQDTNGQVIKFERPKIGGK</sequence>
<dbReference type="InterPro" id="IPR006914">
    <property type="entry name" value="VENN_dom"/>
</dbReference>
<dbReference type="CDD" id="cd20727">
    <property type="entry name" value="CDI_toxin_Bp_tRNase-like"/>
    <property type="match status" value="1"/>
</dbReference>
<feature type="chain" id="PRO_5015868202" evidence="8">
    <location>
        <begin position="36"/>
        <end position="3344"/>
    </location>
</feature>
<dbReference type="GO" id="GO:0030430">
    <property type="term" value="C:host cell cytoplasm"/>
    <property type="evidence" value="ECO:0007669"/>
    <property type="project" value="UniProtKB-ARBA"/>
</dbReference>
<keyword evidence="11" id="KW-1185">Reference proteome</keyword>
<evidence type="ECO:0000256" key="4">
    <source>
        <dbReference type="ARBA" id="ARBA00022913"/>
    </source>
</evidence>
<organism evidence="10 11">
    <name type="scientific">Limnobaculum parvum</name>
    <dbReference type="NCBI Taxonomy" id="2172103"/>
    <lineage>
        <taxon>Bacteria</taxon>
        <taxon>Pseudomonadati</taxon>
        <taxon>Pseudomonadota</taxon>
        <taxon>Gammaproteobacteria</taxon>
        <taxon>Enterobacterales</taxon>
        <taxon>Budviciaceae</taxon>
        <taxon>Limnobaculum</taxon>
    </lineage>
</organism>